<dbReference type="GO" id="GO:0005634">
    <property type="term" value="C:nucleus"/>
    <property type="evidence" value="ECO:0007669"/>
    <property type="project" value="TreeGrafter"/>
</dbReference>
<evidence type="ECO:0000313" key="6">
    <source>
        <dbReference type="Proteomes" id="UP001152888"/>
    </source>
</evidence>
<dbReference type="InterPro" id="IPR012677">
    <property type="entry name" value="Nucleotide-bd_a/b_plait_sf"/>
</dbReference>
<dbReference type="PANTHER" id="PTHR23003">
    <property type="entry name" value="RNA RECOGNITION MOTIF RRM DOMAIN CONTAINING PROTEIN"/>
    <property type="match status" value="1"/>
</dbReference>
<dbReference type="SMART" id="SM00360">
    <property type="entry name" value="RRM"/>
    <property type="match status" value="3"/>
</dbReference>
<accession>A0A9P0LWB6</accession>
<dbReference type="OrthoDB" id="610462at2759"/>
<name>A0A9P0LWB6_ACAOB</name>
<dbReference type="Gene3D" id="3.30.70.330">
    <property type="match status" value="3"/>
</dbReference>
<dbReference type="PROSITE" id="PS50102">
    <property type="entry name" value="RRM"/>
    <property type="match status" value="3"/>
</dbReference>
<dbReference type="InterPro" id="IPR050374">
    <property type="entry name" value="RRT5_SRSF_SR"/>
</dbReference>
<dbReference type="GO" id="GO:0005737">
    <property type="term" value="C:cytoplasm"/>
    <property type="evidence" value="ECO:0007669"/>
    <property type="project" value="TreeGrafter"/>
</dbReference>
<evidence type="ECO:0000313" key="5">
    <source>
        <dbReference type="EMBL" id="CAH2002051.1"/>
    </source>
</evidence>
<dbReference type="InterPro" id="IPR000504">
    <property type="entry name" value="RRM_dom"/>
</dbReference>
<feature type="domain" description="RRM" evidence="4">
    <location>
        <begin position="193"/>
        <end position="270"/>
    </location>
</feature>
<dbReference type="Proteomes" id="UP001152888">
    <property type="component" value="Unassembled WGS sequence"/>
</dbReference>
<organism evidence="5 6">
    <name type="scientific">Acanthoscelides obtectus</name>
    <name type="common">Bean weevil</name>
    <name type="synonym">Bruchus obtectus</name>
    <dbReference type="NCBI Taxonomy" id="200917"/>
    <lineage>
        <taxon>Eukaryota</taxon>
        <taxon>Metazoa</taxon>
        <taxon>Ecdysozoa</taxon>
        <taxon>Arthropoda</taxon>
        <taxon>Hexapoda</taxon>
        <taxon>Insecta</taxon>
        <taxon>Pterygota</taxon>
        <taxon>Neoptera</taxon>
        <taxon>Endopterygota</taxon>
        <taxon>Coleoptera</taxon>
        <taxon>Polyphaga</taxon>
        <taxon>Cucujiformia</taxon>
        <taxon>Chrysomeloidea</taxon>
        <taxon>Chrysomelidae</taxon>
        <taxon>Bruchinae</taxon>
        <taxon>Bruchini</taxon>
        <taxon>Acanthoscelides</taxon>
    </lineage>
</organism>
<proteinExistence type="predicted"/>
<dbReference type="PANTHER" id="PTHR23003:SF3">
    <property type="entry name" value="FI21236P1-RELATED"/>
    <property type="match status" value="1"/>
</dbReference>
<gene>
    <name evidence="5" type="ORF">ACAOBT_LOCUS26575</name>
</gene>
<dbReference type="InterPro" id="IPR035979">
    <property type="entry name" value="RBD_domain_sf"/>
</dbReference>
<dbReference type="FunFam" id="3.30.70.330:FF:000531">
    <property type="entry name" value="Myelin expression factor 2"/>
    <property type="match status" value="1"/>
</dbReference>
<dbReference type="SUPFAM" id="SSF54928">
    <property type="entry name" value="RNA-binding domain, RBD"/>
    <property type="match status" value="3"/>
</dbReference>
<feature type="domain" description="RRM" evidence="4">
    <location>
        <begin position="56"/>
        <end position="134"/>
    </location>
</feature>
<keyword evidence="6" id="KW-1185">Reference proteome</keyword>
<dbReference type="CDD" id="cd00590">
    <property type="entry name" value="RRM_SF"/>
    <property type="match status" value="1"/>
</dbReference>
<sequence length="531" mass="57900">MDSDGESKDRIRDRSRDRQRRDRDRDRGSRFSDKVRDRSNDRGGRGEPRSMKSSSNRVFVSNIPYEYRWQDMKDLFRQEVGEVQFVELFVDENDKPKGSGIVEFADAASVKKCLDLMQRYEVKGRKLVIKEDTGNMRDKHGNLSSRRGREDRYRDDHRDIGMRGPSDEGKYGNTYGLSPQFLESLHIDCPLSNRVFVANLEYNVDKKKLKEIFRLAGRVIRVDMPLDKDGRSRGFAVVEFDHPVEAVQAISMFHNQVLYDRTMAVRIDRVNDTMKLPEGLKSIGMGLGPNGEPLKNVAHNLPSLNNSSGQVGGAGLLGAVPNSPLQLANALSGIGGVGLGNMTNAQMLQAANLGLLGNGLGSDLSSLSGGGPQSLGYGGVSRSNADMGGAGFGRGLGNGATPSAMETAYPNLSSYGSAGRGFSQSAGAGSFGGAFGGSDRLGFHSNSLGGGSDSETKSFSRKVLVSNLPPSASFKMLHEKFREFGEIKGLDERGQGSILITYGSDWQAERAIKNLDKARIDGRMIDARLFF</sequence>
<feature type="region of interest" description="Disordered" evidence="3">
    <location>
        <begin position="135"/>
        <end position="169"/>
    </location>
</feature>
<evidence type="ECO:0000256" key="1">
    <source>
        <dbReference type="ARBA" id="ARBA00022884"/>
    </source>
</evidence>
<evidence type="ECO:0000256" key="2">
    <source>
        <dbReference type="PROSITE-ProRule" id="PRU00176"/>
    </source>
</evidence>
<evidence type="ECO:0000256" key="3">
    <source>
        <dbReference type="SAM" id="MobiDB-lite"/>
    </source>
</evidence>
<comment type="caution">
    <text evidence="5">The sequence shown here is derived from an EMBL/GenBank/DDBJ whole genome shotgun (WGS) entry which is preliminary data.</text>
</comment>
<dbReference type="GO" id="GO:0003729">
    <property type="term" value="F:mRNA binding"/>
    <property type="evidence" value="ECO:0007669"/>
    <property type="project" value="TreeGrafter"/>
</dbReference>
<feature type="compositionally biased region" description="Basic and acidic residues" evidence="3">
    <location>
        <begin position="1"/>
        <end position="50"/>
    </location>
</feature>
<dbReference type="Pfam" id="PF00076">
    <property type="entry name" value="RRM_1"/>
    <property type="match status" value="3"/>
</dbReference>
<reference evidence="5" key="1">
    <citation type="submission" date="2022-03" db="EMBL/GenBank/DDBJ databases">
        <authorList>
            <person name="Sayadi A."/>
        </authorList>
    </citation>
    <scope>NUCLEOTIDE SEQUENCE</scope>
</reference>
<evidence type="ECO:0000259" key="4">
    <source>
        <dbReference type="PROSITE" id="PS50102"/>
    </source>
</evidence>
<protein>
    <recommendedName>
        <fullName evidence="4">RRM domain-containing protein</fullName>
    </recommendedName>
</protein>
<dbReference type="AlphaFoldDB" id="A0A9P0LWB6"/>
<feature type="domain" description="RRM" evidence="4">
    <location>
        <begin position="461"/>
        <end position="531"/>
    </location>
</feature>
<dbReference type="EMBL" id="CAKOFQ010007479">
    <property type="protein sequence ID" value="CAH2002051.1"/>
    <property type="molecule type" value="Genomic_DNA"/>
</dbReference>
<feature type="region of interest" description="Disordered" evidence="3">
    <location>
        <begin position="1"/>
        <end position="55"/>
    </location>
</feature>
<keyword evidence="1 2" id="KW-0694">RNA-binding</keyword>